<name>A0A2S7W968_9FLAO</name>
<comment type="caution">
    <text evidence="1">The sequence shown here is derived from an EMBL/GenBank/DDBJ whole genome shotgun (WGS) entry which is preliminary data.</text>
</comment>
<proteinExistence type="predicted"/>
<protein>
    <submittedName>
        <fullName evidence="1">Uncharacterized protein</fullName>
    </submittedName>
</protein>
<evidence type="ECO:0000313" key="2">
    <source>
        <dbReference type="Proteomes" id="UP000237608"/>
    </source>
</evidence>
<accession>A0A2S7W968</accession>
<reference evidence="1 2" key="1">
    <citation type="submission" date="2016-12" db="EMBL/GenBank/DDBJ databases">
        <title>Trade-off between light-utilization and light-protection in marine flavobacteria.</title>
        <authorList>
            <person name="Kumagai Y."/>
            <person name="Yoshizawa S."/>
            <person name="Kogure K."/>
            <person name="Iwasaki W."/>
        </authorList>
    </citation>
    <scope>NUCLEOTIDE SEQUENCE [LARGE SCALE GENOMIC DNA]</scope>
    <source>
        <strain evidence="1 2">KCTC 22729</strain>
    </source>
</reference>
<gene>
    <name evidence="1" type="ORF">BTO13_02340</name>
</gene>
<dbReference type="EMBL" id="MSCL01000001">
    <property type="protein sequence ID" value="PQJ74184.1"/>
    <property type="molecule type" value="Genomic_DNA"/>
</dbReference>
<evidence type="ECO:0000313" key="1">
    <source>
        <dbReference type="EMBL" id="PQJ74184.1"/>
    </source>
</evidence>
<sequence>MSSVINSYATTPHLFSSFSYFTAFQENTSTTNQIDEAVKVEAFKPSINIANELFIIEEIPVEDVEEQEESLSHKLKKSVVSFYSSALLYRVLFENASLKTKENSHYQNTFATHVAVNLYQKFEVYRI</sequence>
<keyword evidence="2" id="KW-1185">Reference proteome</keyword>
<dbReference type="Proteomes" id="UP000237608">
    <property type="component" value="Unassembled WGS sequence"/>
</dbReference>
<dbReference type="AlphaFoldDB" id="A0A2S7W968"/>
<organism evidence="1 2">
    <name type="scientific">Polaribacter gangjinensis</name>
    <dbReference type="NCBI Taxonomy" id="574710"/>
    <lineage>
        <taxon>Bacteria</taxon>
        <taxon>Pseudomonadati</taxon>
        <taxon>Bacteroidota</taxon>
        <taxon>Flavobacteriia</taxon>
        <taxon>Flavobacteriales</taxon>
        <taxon>Flavobacteriaceae</taxon>
    </lineage>
</organism>
<dbReference type="RefSeq" id="WP_105045332.1">
    <property type="nucleotide sequence ID" value="NZ_VRML01000032.1"/>
</dbReference>